<sequence length="215" mass="21901">MSTPENRWLAETGGTTGAQYAQRFADLASAGEDVHGEATLVDRLLPPGARVLDAGCGTGRVAVELARRGHRTTGADLDASMLAEARRAAPHLRWVDGDLLALTAEELGAPFDAVVLAGNVVVYLTPGTEADVVARLAGRLVPGGILVAGFAADRHVAPGDLARWCAAAGLEPVQAWAGWDGAPAAPGDAYSVQVHRRPAGPGSAGAGPVPPSRPA</sequence>
<dbReference type="Proteomes" id="UP000276232">
    <property type="component" value="Unassembled WGS sequence"/>
</dbReference>
<dbReference type="OrthoDB" id="7062303at2"/>
<protein>
    <submittedName>
        <fullName evidence="6">Methyltransferase family protein</fullName>
    </submittedName>
</protein>
<gene>
    <name evidence="6" type="ORF">EDC03_1569</name>
</gene>
<dbReference type="Pfam" id="PF13649">
    <property type="entry name" value="Methyltransf_25"/>
    <property type="match status" value="1"/>
</dbReference>
<keyword evidence="2 6" id="KW-0808">Transferase</keyword>
<evidence type="ECO:0000259" key="5">
    <source>
        <dbReference type="Pfam" id="PF13649"/>
    </source>
</evidence>
<dbReference type="PANTHER" id="PTHR43464:SF19">
    <property type="entry name" value="UBIQUINONE BIOSYNTHESIS O-METHYLTRANSFERASE, MITOCHONDRIAL"/>
    <property type="match status" value="1"/>
</dbReference>
<dbReference type="SUPFAM" id="SSF53335">
    <property type="entry name" value="S-adenosyl-L-methionine-dependent methyltransferases"/>
    <property type="match status" value="1"/>
</dbReference>
<reference evidence="6 7" key="1">
    <citation type="journal article" date="2015" name="Stand. Genomic Sci.">
        <title>Genomic Encyclopedia of Bacterial and Archaeal Type Strains, Phase III: the genomes of soil and plant-associated and newly described type strains.</title>
        <authorList>
            <person name="Whitman W.B."/>
            <person name="Woyke T."/>
            <person name="Klenk H.P."/>
            <person name="Zhou Y."/>
            <person name="Lilburn T.G."/>
            <person name="Beck B.J."/>
            <person name="De Vos P."/>
            <person name="Vandamme P."/>
            <person name="Eisen J.A."/>
            <person name="Garrity G."/>
            <person name="Hugenholtz P."/>
            <person name="Kyrpides N.C."/>
        </authorList>
    </citation>
    <scope>NUCLEOTIDE SEQUENCE [LARGE SCALE GENOMIC DNA]</scope>
    <source>
        <strain evidence="6 7">CECT 7306</strain>
    </source>
</reference>
<keyword evidence="7" id="KW-1185">Reference proteome</keyword>
<name>A0A3N1HNP6_9ACTN</name>
<dbReference type="InterPro" id="IPR041698">
    <property type="entry name" value="Methyltransf_25"/>
</dbReference>
<proteinExistence type="predicted"/>
<dbReference type="AlphaFoldDB" id="A0A3N1HNP6"/>
<dbReference type="GO" id="GO:0032259">
    <property type="term" value="P:methylation"/>
    <property type="evidence" value="ECO:0007669"/>
    <property type="project" value="UniProtKB-KW"/>
</dbReference>
<evidence type="ECO:0000313" key="6">
    <source>
        <dbReference type="EMBL" id="ROP43972.1"/>
    </source>
</evidence>
<evidence type="ECO:0000256" key="1">
    <source>
        <dbReference type="ARBA" id="ARBA00022603"/>
    </source>
</evidence>
<organism evidence="6 7">
    <name type="scientific">Pseudokineococcus lusitanus</name>
    <dbReference type="NCBI Taxonomy" id="763993"/>
    <lineage>
        <taxon>Bacteria</taxon>
        <taxon>Bacillati</taxon>
        <taxon>Actinomycetota</taxon>
        <taxon>Actinomycetes</taxon>
        <taxon>Kineosporiales</taxon>
        <taxon>Kineosporiaceae</taxon>
        <taxon>Pseudokineococcus</taxon>
    </lineage>
</organism>
<dbReference type="InParanoid" id="A0A3N1HNP6"/>
<keyword evidence="3" id="KW-0949">S-adenosyl-L-methionine</keyword>
<dbReference type="GO" id="GO:0008168">
    <property type="term" value="F:methyltransferase activity"/>
    <property type="evidence" value="ECO:0007669"/>
    <property type="project" value="UniProtKB-KW"/>
</dbReference>
<accession>A0A3N1HNP6</accession>
<evidence type="ECO:0000313" key="7">
    <source>
        <dbReference type="Proteomes" id="UP000276232"/>
    </source>
</evidence>
<dbReference type="InterPro" id="IPR029063">
    <property type="entry name" value="SAM-dependent_MTases_sf"/>
</dbReference>
<feature type="domain" description="Methyltransferase" evidence="5">
    <location>
        <begin position="51"/>
        <end position="144"/>
    </location>
</feature>
<dbReference type="PANTHER" id="PTHR43464">
    <property type="entry name" value="METHYLTRANSFERASE"/>
    <property type="match status" value="1"/>
</dbReference>
<dbReference type="CDD" id="cd02440">
    <property type="entry name" value="AdoMet_MTases"/>
    <property type="match status" value="1"/>
</dbReference>
<comment type="caution">
    <text evidence="6">The sequence shown here is derived from an EMBL/GenBank/DDBJ whole genome shotgun (WGS) entry which is preliminary data.</text>
</comment>
<dbReference type="EMBL" id="RJKN01000003">
    <property type="protein sequence ID" value="ROP43972.1"/>
    <property type="molecule type" value="Genomic_DNA"/>
</dbReference>
<keyword evidence="1 6" id="KW-0489">Methyltransferase</keyword>
<dbReference type="Gene3D" id="3.40.50.150">
    <property type="entry name" value="Vaccinia Virus protein VP39"/>
    <property type="match status" value="1"/>
</dbReference>
<evidence type="ECO:0000256" key="2">
    <source>
        <dbReference type="ARBA" id="ARBA00022679"/>
    </source>
</evidence>
<feature type="region of interest" description="Disordered" evidence="4">
    <location>
        <begin position="187"/>
        <end position="215"/>
    </location>
</feature>
<evidence type="ECO:0000256" key="4">
    <source>
        <dbReference type="SAM" id="MobiDB-lite"/>
    </source>
</evidence>
<dbReference type="RefSeq" id="WP_123379620.1">
    <property type="nucleotide sequence ID" value="NZ_RJKN01000003.1"/>
</dbReference>
<evidence type="ECO:0000256" key="3">
    <source>
        <dbReference type="ARBA" id="ARBA00022691"/>
    </source>
</evidence>